<dbReference type="KEGG" id="acou:A5CBH24_07240"/>
<dbReference type="SUPFAM" id="SSF49373">
    <property type="entry name" value="Invasin/intimin cell-adhesion fragments"/>
    <property type="match status" value="1"/>
</dbReference>
<dbReference type="SMART" id="SM00635">
    <property type="entry name" value="BID_2"/>
    <property type="match status" value="1"/>
</dbReference>
<dbReference type="InterPro" id="IPR008964">
    <property type="entry name" value="Invasin/intimin_cell_adhesion"/>
</dbReference>
<dbReference type="InterPro" id="IPR003343">
    <property type="entry name" value="Big_2"/>
</dbReference>
<evidence type="ECO:0000313" key="3">
    <source>
        <dbReference type="Proteomes" id="UP000318946"/>
    </source>
</evidence>
<reference evidence="3" key="1">
    <citation type="submission" date="2019-06" db="EMBL/GenBank/DDBJ databases">
        <title>Alistipes onderdonkii subsp. vulgaris subsp. nov., Alistipes dispar sp. nov. and Alistipes communis sp. nov., isolated from human faeces, and creation of Alistipes onderdonkii subsp. onderdonkii subsp. nov.</title>
        <authorList>
            <person name="Sakamoto M."/>
            <person name="Ikeyama N."/>
            <person name="Ogata Y."/>
            <person name="Suda W."/>
            <person name="Iino T."/>
            <person name="Hattori M."/>
            <person name="Ohkuma M."/>
        </authorList>
    </citation>
    <scope>NUCLEOTIDE SEQUENCE [LARGE SCALE GENOMIC DNA]</scope>
    <source>
        <strain evidence="3">5CBH24</strain>
    </source>
</reference>
<dbReference type="Gene3D" id="2.60.40.1080">
    <property type="match status" value="1"/>
</dbReference>
<protein>
    <recommendedName>
        <fullName evidence="1">BIG2 domain-containing protein</fullName>
    </recommendedName>
</protein>
<evidence type="ECO:0000313" key="2">
    <source>
        <dbReference type="EMBL" id="BBL03411.1"/>
    </source>
</evidence>
<dbReference type="EMBL" id="AP019735">
    <property type="protein sequence ID" value="BBL03411.1"/>
    <property type="molecule type" value="Genomic_DNA"/>
</dbReference>
<dbReference type="Proteomes" id="UP000318946">
    <property type="component" value="Chromosome"/>
</dbReference>
<gene>
    <name evidence="2" type="ORF">A5CBH24_07240</name>
</gene>
<organism evidence="2 3">
    <name type="scientific">Alistipes communis</name>
    <dbReference type="NCBI Taxonomy" id="2585118"/>
    <lineage>
        <taxon>Bacteria</taxon>
        <taxon>Pseudomonadati</taxon>
        <taxon>Bacteroidota</taxon>
        <taxon>Bacteroidia</taxon>
        <taxon>Bacteroidales</taxon>
        <taxon>Rikenellaceae</taxon>
        <taxon>Alistipes</taxon>
    </lineage>
</organism>
<dbReference type="AlphaFoldDB" id="A0A4Y1WQM9"/>
<feature type="domain" description="BIG2" evidence="1">
    <location>
        <begin position="22"/>
        <end position="97"/>
    </location>
</feature>
<dbReference type="Pfam" id="PF02368">
    <property type="entry name" value="Big_2"/>
    <property type="match status" value="1"/>
</dbReference>
<name>A0A4Y1WQM9_9BACT</name>
<keyword evidence="3" id="KW-1185">Reference proteome</keyword>
<proteinExistence type="predicted"/>
<accession>A0A4Y1WQM9</accession>
<evidence type="ECO:0000259" key="1">
    <source>
        <dbReference type="SMART" id="SM00635"/>
    </source>
</evidence>
<sequence length="464" mass="51668">MVLLLATLFAAIGCSDDDKELVMYSLRFEPNSITLGIGKSYRLVPISDPFYDDVQYEWKSVDERVATVDQSGVVTGVSAGSTEVRAFYGDNRLARCLVSVVESTSSLPDPTAALSEGLSQQMIFSSNQLPYKGTIMQCFDFYDENGYIYYTQSVGDTKTGNRWMVALGRQKRNEAPSDDYMKLQWFGHGTLLVAERADDGDYVWVNSNGTLSGTDYTNNLTFSRIRYQKGAVLSHYAGDTFYMSEYVDAAGTTWTVRDVQPSIDFVNRRLLIGCRTTDMRHNVIYDLDAVLALGKETVEITRTWGGETAAEGVTEKKTETTSVEVRNLNRLTPLGSFRLPSYLNTGQTHQVYSYSHQGQAVWGDYVYWYEGQAIQQTGELYDGSVAYVAVFDYTGKLVCPRTRVAACSDFPSLSTLLDAKNCYCEGEGMQLKQGRKLYLGIATHTSAASGNRLASILQYECDVE</sequence>